<dbReference type="OrthoDB" id="8740658at2"/>
<keyword evidence="3" id="KW-1185">Reference proteome</keyword>
<dbReference type="Gene3D" id="2.130.10.10">
    <property type="entry name" value="YVTN repeat-like/Quinoprotein amine dehydrogenase"/>
    <property type="match status" value="1"/>
</dbReference>
<keyword evidence="1" id="KW-0732">Signal</keyword>
<organism evidence="2 3">
    <name type="scientific">Massilia oculi</name>
    <dbReference type="NCBI Taxonomy" id="945844"/>
    <lineage>
        <taxon>Bacteria</taxon>
        <taxon>Pseudomonadati</taxon>
        <taxon>Pseudomonadota</taxon>
        <taxon>Betaproteobacteria</taxon>
        <taxon>Burkholderiales</taxon>
        <taxon>Oxalobacteraceae</taxon>
        <taxon>Telluria group</taxon>
        <taxon>Massilia</taxon>
    </lineage>
</organism>
<dbReference type="SUPFAM" id="SSF50939">
    <property type="entry name" value="Sialidases"/>
    <property type="match status" value="1"/>
</dbReference>
<sequence length="405" mass="42862">MGAACALLLAACGGSSNDHQAPPPPPPPPPPVAVEPAPVTTRLEALSSTARAMDSVAFYGGSAYLSLANSATEGSAVLSAKLPLTATSTWSPVGLGACAMGPVGDFIMRSPKLKMVGGDMWLMQPWADTPEASDGHSTCTLVANTASFVPRDGDLRTCNPYFCETLSIQDIKQAGGRLYSNAGGGNNLLTSKDKGNTWQVIRGSKDSQMCYPSKFHVLGDRVLVGGECPLDFAFVEAYRLTGDGGALASEDKLPVSLPEMENRNVQFIESVPDTQTVFVGVEGGLLRSTDNGNSFKFVIHEPLSDGKGYPYIGAFLPLKGKPDTLVVGGFDKMHGRPYLAWSKDGGDTWTDISTLVPGYERKTDDEYSTASISALMQDPDGRIIVVTNERADGQGRLMQLTLGTN</sequence>
<evidence type="ECO:0008006" key="4">
    <source>
        <dbReference type="Google" id="ProtNLM"/>
    </source>
</evidence>
<dbReference type="InterPro" id="IPR015943">
    <property type="entry name" value="WD40/YVTN_repeat-like_dom_sf"/>
</dbReference>
<name>A0A2S2DR61_9BURK</name>
<dbReference type="Proteomes" id="UP000245820">
    <property type="component" value="Chromosome"/>
</dbReference>
<evidence type="ECO:0000313" key="3">
    <source>
        <dbReference type="Proteomes" id="UP000245820"/>
    </source>
</evidence>
<feature type="chain" id="PRO_5015571191" description="Exo-alpha-sialidase" evidence="1">
    <location>
        <begin position="22"/>
        <end position="405"/>
    </location>
</feature>
<proteinExistence type="predicted"/>
<gene>
    <name evidence="2" type="ORF">DIR46_24310</name>
</gene>
<dbReference type="InterPro" id="IPR036278">
    <property type="entry name" value="Sialidase_sf"/>
</dbReference>
<dbReference type="AlphaFoldDB" id="A0A2S2DR61"/>
<evidence type="ECO:0000256" key="1">
    <source>
        <dbReference type="SAM" id="SignalP"/>
    </source>
</evidence>
<accession>A0A2S2DR61</accession>
<reference evidence="2 3" key="1">
    <citation type="submission" date="2018-05" db="EMBL/GenBank/DDBJ databases">
        <title>Complete genome sequence of Massilia oculi sp. nov. CCUG 43427T (=DSM 26321T), the type strain of M. oculi, and comparison with genome sequences of other Massilia strains.</title>
        <authorList>
            <person name="Zhu B."/>
        </authorList>
    </citation>
    <scope>NUCLEOTIDE SEQUENCE [LARGE SCALE GENOMIC DNA]</scope>
    <source>
        <strain evidence="2 3">CCUG 43427</strain>
    </source>
</reference>
<evidence type="ECO:0000313" key="2">
    <source>
        <dbReference type="EMBL" id="AWL07864.1"/>
    </source>
</evidence>
<feature type="signal peptide" evidence="1">
    <location>
        <begin position="1"/>
        <end position="21"/>
    </location>
</feature>
<dbReference type="EMBL" id="CP029343">
    <property type="protein sequence ID" value="AWL07864.1"/>
    <property type="molecule type" value="Genomic_DNA"/>
</dbReference>
<dbReference type="KEGG" id="mtim:DIR46_24310"/>
<protein>
    <recommendedName>
        <fullName evidence="4">Exo-alpha-sialidase</fullName>
    </recommendedName>
</protein>